<protein>
    <submittedName>
        <fullName evidence="4">Transcriptional regulator, TetR family</fullName>
    </submittedName>
</protein>
<keyword evidence="5" id="KW-1185">Reference proteome</keyword>
<dbReference type="KEGG" id="sesp:BN6_18040"/>
<dbReference type="Gene3D" id="1.10.357.10">
    <property type="entry name" value="Tetracycline Repressor, domain 2"/>
    <property type="match status" value="1"/>
</dbReference>
<dbReference type="eggNOG" id="COG3226">
    <property type="taxonomic scope" value="Bacteria"/>
</dbReference>
<evidence type="ECO:0000256" key="1">
    <source>
        <dbReference type="ARBA" id="ARBA00023125"/>
    </source>
</evidence>
<sequence>MTRDGSGALEQPVDGRRLKGERRKKELIEATLRVVARDGVAGVSHRTVSREAGQPATAAAYYFAGIADLLTAALTACMDEDAERMRRLADASAAGADGVRALAELMARVVRDPGRLLAEYELYLLAARDEALRGPTGRWLDAVAGFVRRHTDDPARVDVAVAAVDGLLLQALLTDVVPTADRFEAALRVVLPKP</sequence>
<name>K0JPT2_SACES</name>
<dbReference type="InterPro" id="IPR036271">
    <property type="entry name" value="Tet_transcr_reg_TetR-rel_C_sf"/>
</dbReference>
<accession>K0JPT2</accession>
<organism evidence="4 5">
    <name type="scientific">Saccharothrix espanaensis (strain ATCC 51144 / DSM 44229 / JCM 9112 / NBRC 15066 / NRRL 15764)</name>
    <dbReference type="NCBI Taxonomy" id="1179773"/>
    <lineage>
        <taxon>Bacteria</taxon>
        <taxon>Bacillati</taxon>
        <taxon>Actinomycetota</taxon>
        <taxon>Actinomycetes</taxon>
        <taxon>Pseudonocardiales</taxon>
        <taxon>Pseudonocardiaceae</taxon>
        <taxon>Saccharothrix</taxon>
    </lineage>
</organism>
<dbReference type="AlphaFoldDB" id="K0JPT2"/>
<proteinExistence type="predicted"/>
<dbReference type="EMBL" id="HE804045">
    <property type="protein sequence ID" value="CCH29125.1"/>
    <property type="molecule type" value="Genomic_DNA"/>
</dbReference>
<dbReference type="SUPFAM" id="SSF48498">
    <property type="entry name" value="Tetracyclin repressor-like, C-terminal domain"/>
    <property type="match status" value="1"/>
</dbReference>
<gene>
    <name evidence="4" type="ordered locus">BN6_18040</name>
</gene>
<feature type="domain" description="HTH tetR-type" evidence="3">
    <location>
        <begin position="21"/>
        <end position="81"/>
    </location>
</feature>
<dbReference type="InterPro" id="IPR041583">
    <property type="entry name" value="TetR_C_31"/>
</dbReference>
<dbReference type="HOGENOM" id="CLU_069356_21_2_11"/>
<evidence type="ECO:0000313" key="5">
    <source>
        <dbReference type="Proteomes" id="UP000006281"/>
    </source>
</evidence>
<dbReference type="STRING" id="1179773.BN6_18040"/>
<dbReference type="RefSeq" id="WP_015099238.1">
    <property type="nucleotide sequence ID" value="NC_019673.1"/>
</dbReference>
<evidence type="ECO:0000259" key="3">
    <source>
        <dbReference type="PROSITE" id="PS50977"/>
    </source>
</evidence>
<dbReference type="PROSITE" id="PS50977">
    <property type="entry name" value="HTH_TETR_2"/>
    <property type="match status" value="1"/>
</dbReference>
<dbReference type="InterPro" id="IPR009057">
    <property type="entry name" value="Homeodomain-like_sf"/>
</dbReference>
<dbReference type="BioCyc" id="SESP1179773:BN6_RS08850-MONOMER"/>
<evidence type="ECO:0000313" key="4">
    <source>
        <dbReference type="EMBL" id="CCH29125.1"/>
    </source>
</evidence>
<dbReference type="GO" id="GO:0003677">
    <property type="term" value="F:DNA binding"/>
    <property type="evidence" value="ECO:0007669"/>
    <property type="project" value="UniProtKB-UniRule"/>
</dbReference>
<evidence type="ECO:0000256" key="2">
    <source>
        <dbReference type="PROSITE-ProRule" id="PRU00335"/>
    </source>
</evidence>
<dbReference type="InterPro" id="IPR001647">
    <property type="entry name" value="HTH_TetR"/>
</dbReference>
<keyword evidence="1 2" id="KW-0238">DNA-binding</keyword>
<dbReference type="Pfam" id="PF17940">
    <property type="entry name" value="TetR_C_31"/>
    <property type="match status" value="1"/>
</dbReference>
<dbReference type="Proteomes" id="UP000006281">
    <property type="component" value="Chromosome"/>
</dbReference>
<reference evidence="4 5" key="1">
    <citation type="journal article" date="2012" name="BMC Genomics">
        <title>Complete genome sequence of Saccharothrix espanaensis DSM 44229T and comparison to the other completely sequenced Pseudonocardiaceae.</title>
        <authorList>
            <person name="Strobel T."/>
            <person name="Al-Dilaimi A."/>
            <person name="Blom J."/>
            <person name="Gessner A."/>
            <person name="Kalinowski J."/>
            <person name="Luzhetska M."/>
            <person name="Puhler A."/>
            <person name="Szczepanowski R."/>
            <person name="Bechthold A."/>
            <person name="Ruckert C."/>
        </authorList>
    </citation>
    <scope>NUCLEOTIDE SEQUENCE [LARGE SCALE GENOMIC DNA]</scope>
    <source>
        <strain evidence="5">ATCC 51144 / DSM 44229 / JCM 9112 / NBRC 15066 / NRRL 15764</strain>
    </source>
</reference>
<dbReference type="PATRIC" id="fig|1179773.3.peg.1812"/>
<feature type="DNA-binding region" description="H-T-H motif" evidence="2">
    <location>
        <begin position="44"/>
        <end position="63"/>
    </location>
</feature>
<dbReference type="SUPFAM" id="SSF46689">
    <property type="entry name" value="Homeodomain-like"/>
    <property type="match status" value="1"/>
</dbReference>